<accession>A0A8H6PI49</accession>
<dbReference type="GO" id="GO:0046983">
    <property type="term" value="F:protein dimerization activity"/>
    <property type="evidence" value="ECO:0007669"/>
    <property type="project" value="InterPro"/>
</dbReference>
<dbReference type="EMBL" id="JACBAD010001515">
    <property type="protein sequence ID" value="KAF7139746.1"/>
    <property type="molecule type" value="Genomic_DNA"/>
</dbReference>
<dbReference type="SUPFAM" id="SSF55455">
    <property type="entry name" value="SRF-like"/>
    <property type="match status" value="1"/>
</dbReference>
<dbReference type="AlphaFoldDB" id="A0A8H6PI49"/>
<dbReference type="GO" id="GO:0045944">
    <property type="term" value="P:positive regulation of transcription by RNA polymerase II"/>
    <property type="evidence" value="ECO:0007669"/>
    <property type="project" value="UniProtKB-ARBA"/>
</dbReference>
<dbReference type="InterPro" id="IPR036879">
    <property type="entry name" value="TF_MADSbox_sf"/>
</dbReference>
<proteinExistence type="predicted"/>
<protein>
    <recommendedName>
        <fullName evidence="5">MADS-box domain-containing protein</fullName>
    </recommendedName>
</protein>
<evidence type="ECO:0008006" key="5">
    <source>
        <dbReference type="Google" id="ProtNLM"/>
    </source>
</evidence>
<evidence type="ECO:0000313" key="2">
    <source>
        <dbReference type="EMBL" id="KAF7139746.1"/>
    </source>
</evidence>
<reference evidence="2" key="1">
    <citation type="submission" date="2020-06" db="EMBL/GenBank/DDBJ databases">
        <title>Draft genome sequences of strains closely related to Aspergillus parafelis and Aspergillus hiratsukae.</title>
        <authorList>
            <person name="Dos Santos R.A.C."/>
            <person name="Rivero-Menendez O."/>
            <person name="Steenwyk J.L."/>
            <person name="Mead M.E."/>
            <person name="Goldman G.H."/>
            <person name="Alastruey-Izquierdo A."/>
            <person name="Rokas A."/>
        </authorList>
    </citation>
    <scope>NUCLEOTIDE SEQUENCE</scope>
    <source>
        <strain evidence="2">CNM-CM5793</strain>
        <strain evidence="3">CNM-CM6106</strain>
    </source>
</reference>
<comment type="caution">
    <text evidence="2">The sequence shown here is derived from an EMBL/GenBank/DDBJ whole genome shotgun (WGS) entry which is preliminary data.</text>
</comment>
<dbReference type="OrthoDB" id="4365475at2759"/>
<evidence type="ECO:0000313" key="3">
    <source>
        <dbReference type="EMBL" id="KAF7174478.1"/>
    </source>
</evidence>
<evidence type="ECO:0000313" key="4">
    <source>
        <dbReference type="Proteomes" id="UP000630445"/>
    </source>
</evidence>
<keyword evidence="4" id="KW-1185">Reference proteome</keyword>
<dbReference type="EMBL" id="JACBAF010001517">
    <property type="protein sequence ID" value="KAF7174478.1"/>
    <property type="molecule type" value="Genomic_DNA"/>
</dbReference>
<feature type="region of interest" description="Disordered" evidence="1">
    <location>
        <begin position="1"/>
        <end position="22"/>
    </location>
</feature>
<dbReference type="Proteomes" id="UP000662466">
    <property type="component" value="Unassembled WGS sequence"/>
</dbReference>
<organism evidence="2 4">
    <name type="scientific">Aspergillus hiratsukae</name>
    <dbReference type="NCBI Taxonomy" id="1194566"/>
    <lineage>
        <taxon>Eukaryota</taxon>
        <taxon>Fungi</taxon>
        <taxon>Dikarya</taxon>
        <taxon>Ascomycota</taxon>
        <taxon>Pezizomycotina</taxon>
        <taxon>Eurotiomycetes</taxon>
        <taxon>Eurotiomycetidae</taxon>
        <taxon>Eurotiales</taxon>
        <taxon>Aspergillaceae</taxon>
        <taxon>Aspergillus</taxon>
        <taxon>Aspergillus subgen. Fumigati</taxon>
    </lineage>
</organism>
<name>A0A8H6PI49_9EURO</name>
<sequence>MKVSSKLKKISTGPGDRTTQEQIRKRRHNLFRRLKEFNDRYDIEIWLTMRMPSGRIYIFATDPNKPAPSEEEIVSPRQHNFPVIHKTPADYLPKGDTHPLLQTPPSLPFVDLPFRGEHHGTPRFGQGEGFPMTGQSEFKNIKLELMAHEGSAIQEVSM</sequence>
<dbReference type="Proteomes" id="UP000630445">
    <property type="component" value="Unassembled WGS sequence"/>
</dbReference>
<gene>
    <name evidence="2" type="ORF">CNMCM5793_007859</name>
    <name evidence="3" type="ORF">CNMCM6106_008896</name>
</gene>
<dbReference type="GO" id="GO:0003677">
    <property type="term" value="F:DNA binding"/>
    <property type="evidence" value="ECO:0007669"/>
    <property type="project" value="InterPro"/>
</dbReference>
<evidence type="ECO:0000256" key="1">
    <source>
        <dbReference type="SAM" id="MobiDB-lite"/>
    </source>
</evidence>